<dbReference type="Proteomes" id="UP001596303">
    <property type="component" value="Unassembled WGS sequence"/>
</dbReference>
<organism evidence="2 3">
    <name type="scientific">Ponticaulis profundi</name>
    <dbReference type="NCBI Taxonomy" id="2665222"/>
    <lineage>
        <taxon>Bacteria</taxon>
        <taxon>Pseudomonadati</taxon>
        <taxon>Pseudomonadota</taxon>
        <taxon>Alphaproteobacteria</taxon>
        <taxon>Hyphomonadales</taxon>
        <taxon>Hyphomonadaceae</taxon>
        <taxon>Ponticaulis</taxon>
    </lineage>
</organism>
<comment type="caution">
    <text evidence="2">The sequence shown here is derived from an EMBL/GenBank/DDBJ whole genome shotgun (WGS) entry which is preliminary data.</text>
</comment>
<feature type="region of interest" description="Disordered" evidence="1">
    <location>
        <begin position="1"/>
        <end position="21"/>
    </location>
</feature>
<protein>
    <submittedName>
        <fullName evidence="2">Uncharacterized protein</fullName>
    </submittedName>
</protein>
<evidence type="ECO:0000313" key="2">
    <source>
        <dbReference type="EMBL" id="MFC6196571.1"/>
    </source>
</evidence>
<name>A0ABW1S4W7_9PROT</name>
<reference evidence="3" key="1">
    <citation type="journal article" date="2019" name="Int. J. Syst. Evol. Microbiol.">
        <title>The Global Catalogue of Microorganisms (GCM) 10K type strain sequencing project: providing services to taxonomists for standard genome sequencing and annotation.</title>
        <authorList>
            <consortium name="The Broad Institute Genomics Platform"/>
            <consortium name="The Broad Institute Genome Sequencing Center for Infectious Disease"/>
            <person name="Wu L."/>
            <person name="Ma J."/>
        </authorList>
    </citation>
    <scope>NUCLEOTIDE SEQUENCE [LARGE SCALE GENOMIC DNA]</scope>
    <source>
        <strain evidence="3">CGMCC-1.15741</strain>
    </source>
</reference>
<dbReference type="EMBL" id="JBHSSW010000001">
    <property type="protein sequence ID" value="MFC6196571.1"/>
    <property type="molecule type" value="Genomic_DNA"/>
</dbReference>
<gene>
    <name evidence="2" type="ORF">ACFQDM_00700</name>
</gene>
<sequence>MMTSTPSSRTIHPEPQGAGDLSKLTAELRDNILEAQTMLAEGRMREAEALGKATLQLIRALEAQVKLETSQTSEQREGVFLAREDIEAARADLLRRLGRISKTIRAGRLGEGAE</sequence>
<feature type="compositionally biased region" description="Polar residues" evidence="1">
    <location>
        <begin position="1"/>
        <end position="10"/>
    </location>
</feature>
<proteinExistence type="predicted"/>
<accession>A0ABW1S4W7</accession>
<evidence type="ECO:0000313" key="3">
    <source>
        <dbReference type="Proteomes" id="UP001596303"/>
    </source>
</evidence>
<evidence type="ECO:0000256" key="1">
    <source>
        <dbReference type="SAM" id="MobiDB-lite"/>
    </source>
</evidence>
<keyword evidence="3" id="KW-1185">Reference proteome</keyword>